<dbReference type="KEGG" id="lck:HN018_00295"/>
<protein>
    <submittedName>
        <fullName evidence="1">Uncharacterized protein</fullName>
    </submittedName>
</protein>
<accession>A0A6M8HHB0</accession>
<evidence type="ECO:0000313" key="1">
    <source>
        <dbReference type="EMBL" id="QKE88699.1"/>
    </source>
</evidence>
<reference evidence="1 2" key="1">
    <citation type="journal article" date="2014" name="World J. Microbiol. Biotechnol.">
        <title>Biodiversity and physiological characteristics of Antarctic and Arctic lichens-associated bacteria.</title>
        <authorList>
            <person name="Lee Y.M."/>
            <person name="Kim E.H."/>
            <person name="Lee H.K."/>
            <person name="Hong S.G."/>
        </authorList>
    </citation>
    <scope>NUCLEOTIDE SEQUENCE [LARGE SCALE GENOMIC DNA]</scope>
    <source>
        <strain evidence="1 2">PAMC 26569</strain>
    </source>
</reference>
<evidence type="ECO:0000313" key="2">
    <source>
        <dbReference type="Proteomes" id="UP000500767"/>
    </source>
</evidence>
<sequence length="118" mass="12466">MTASSGGTIRYAASRDLDRAEEYMSWFQTGLFTLALVARTGSPIAAVKPAVLGVKPDGVVAACDDFARIADQVFTGRPGATFSVNGVRDDLSGDTFGPNALLIGGIDPAIYLQHKCWK</sequence>
<organism evidence="1 2">
    <name type="scientific">Lichenicola cladoniae</name>
    <dbReference type="NCBI Taxonomy" id="1484109"/>
    <lineage>
        <taxon>Bacteria</taxon>
        <taxon>Pseudomonadati</taxon>
        <taxon>Pseudomonadota</taxon>
        <taxon>Alphaproteobacteria</taxon>
        <taxon>Acetobacterales</taxon>
        <taxon>Acetobacteraceae</taxon>
        <taxon>Lichenicola</taxon>
    </lineage>
</organism>
<dbReference type="Proteomes" id="UP000500767">
    <property type="component" value="Chromosome"/>
</dbReference>
<dbReference type="EMBL" id="CP053708">
    <property type="protein sequence ID" value="QKE88699.1"/>
    <property type="molecule type" value="Genomic_DNA"/>
</dbReference>
<gene>
    <name evidence="1" type="ORF">HN018_00295</name>
</gene>
<keyword evidence="2" id="KW-1185">Reference proteome</keyword>
<dbReference type="RefSeq" id="WP_171834298.1">
    <property type="nucleotide sequence ID" value="NZ_CP053708.1"/>
</dbReference>
<proteinExistence type="predicted"/>
<dbReference type="AlphaFoldDB" id="A0A6M8HHB0"/>
<name>A0A6M8HHB0_9PROT</name>